<dbReference type="EMBL" id="BAABKX010000001">
    <property type="protein sequence ID" value="GAA5045867.1"/>
    <property type="molecule type" value="Genomic_DNA"/>
</dbReference>
<dbReference type="AlphaFoldDB" id="A0AAV3UEM3"/>
<accession>A0AAV3UEM3</accession>
<keyword evidence="2" id="KW-1185">Reference proteome</keyword>
<reference evidence="1 2" key="1">
    <citation type="journal article" date="2019" name="Int. J. Syst. Evol. Microbiol.">
        <title>The Global Catalogue of Microorganisms (GCM) 10K type strain sequencing project: providing services to taxonomists for standard genome sequencing and annotation.</title>
        <authorList>
            <consortium name="The Broad Institute Genomics Platform"/>
            <consortium name="The Broad Institute Genome Sequencing Center for Infectious Disease"/>
            <person name="Wu L."/>
            <person name="Ma J."/>
        </authorList>
    </citation>
    <scope>NUCLEOTIDE SEQUENCE [LARGE SCALE GENOMIC DNA]</scope>
    <source>
        <strain evidence="1 2">JCM 17504</strain>
    </source>
</reference>
<name>A0AAV3UEM3_9EURY</name>
<dbReference type="GeneID" id="68612028"/>
<evidence type="ECO:0000313" key="2">
    <source>
        <dbReference type="Proteomes" id="UP001501729"/>
    </source>
</evidence>
<evidence type="ECO:0000313" key="1">
    <source>
        <dbReference type="EMBL" id="GAA5045867.1"/>
    </source>
</evidence>
<dbReference type="RefSeq" id="WP_227776224.1">
    <property type="nucleotide sequence ID" value="NZ_BAABKX010000001.1"/>
</dbReference>
<dbReference type="Proteomes" id="UP001501729">
    <property type="component" value="Unassembled WGS sequence"/>
</dbReference>
<comment type="caution">
    <text evidence="1">The sequence shown here is derived from an EMBL/GenBank/DDBJ whole genome shotgun (WGS) entry which is preliminary data.</text>
</comment>
<sequence>MTGKLVGKRRERAELAVIPPSVSREDAGTGRVGAVAYPYRVYEAEVTIERPFMSERTDRFVASVDRSRRLVVRADGVPDAEDREIEDVLVLPTELSPEQSRAKARESVLQWTLRRYSLNDAPNIEFVRDVDAYKLFWLVERPEGDVIVDSVRGTEDPLRE</sequence>
<protein>
    <submittedName>
        <fullName evidence="1">Uncharacterized protein</fullName>
    </submittedName>
</protein>
<gene>
    <name evidence="1" type="ORF">GCM10025751_14400</name>
</gene>
<proteinExistence type="predicted"/>
<organism evidence="1 2">
    <name type="scientific">Haladaptatus pallidirubidus</name>
    <dbReference type="NCBI Taxonomy" id="1008152"/>
    <lineage>
        <taxon>Archaea</taxon>
        <taxon>Methanobacteriati</taxon>
        <taxon>Methanobacteriota</taxon>
        <taxon>Stenosarchaea group</taxon>
        <taxon>Halobacteria</taxon>
        <taxon>Halobacteriales</taxon>
        <taxon>Haladaptataceae</taxon>
        <taxon>Haladaptatus</taxon>
    </lineage>
</organism>